<dbReference type="InterPro" id="IPR011009">
    <property type="entry name" value="Kinase-like_dom_sf"/>
</dbReference>
<sequence length="440" mass="49125">MAAQPAQESIRSTPLTRMADLAGTGARVGMNYLKYYGQRAVSSDASKPALRRELDEVNARDVYASFSRLKGGPLKLAQMLSIDDNLLPPAYAAQFSQAQYSAPPLSWPLVRRTLEREFSQTVEALYDSFSPEAAHGASIGQVHQATRDGKKLAVKVQYPGVADSMRSDLRVVKPVALQILGLREEDIAHYFTEVETRLLEETDYVAELKRSQEIAAACAGLTGLRFPAFYPDRCSARVLTMDWMEGVTLDRFAASSATQEERDRIGQALWDFYQYQIHVLHLFHADPHPGNFLVVDGELIVLDFGCTRAITPEFHEKQFAFLNPALLESDAALEAALRDMDVLLPADGPAQRGKIMDLARQSIELLTRPFQTERFDFGDPAFMQAIYLMGDANRQDRSLRSLRGARGRSESVYLNRAFFGLFSLLHRLRATVETKSPPAV</sequence>
<keyword evidence="4" id="KW-0067">ATP-binding</keyword>
<evidence type="ECO:0000256" key="1">
    <source>
        <dbReference type="ARBA" id="ARBA00009670"/>
    </source>
</evidence>
<dbReference type="InterPro" id="IPR004147">
    <property type="entry name" value="ABC1_dom"/>
</dbReference>
<evidence type="ECO:0000256" key="3">
    <source>
        <dbReference type="ARBA" id="ARBA00022741"/>
    </source>
</evidence>
<evidence type="ECO:0000256" key="4">
    <source>
        <dbReference type="ARBA" id="ARBA00022840"/>
    </source>
</evidence>
<dbReference type="PANTHER" id="PTHR43851:SF3">
    <property type="entry name" value="COENZYME Q8"/>
    <property type="match status" value="1"/>
</dbReference>
<gene>
    <name evidence="6" type="ORF">EI77_00270</name>
</gene>
<dbReference type="RefSeq" id="WP_133792957.1">
    <property type="nucleotide sequence ID" value="NZ_SOCA01000001.1"/>
</dbReference>
<dbReference type="PANTHER" id="PTHR43851">
    <property type="match status" value="1"/>
</dbReference>
<evidence type="ECO:0000313" key="7">
    <source>
        <dbReference type="Proteomes" id="UP000295662"/>
    </source>
</evidence>
<comment type="caution">
    <text evidence="6">The sequence shown here is derived from an EMBL/GenBank/DDBJ whole genome shotgun (WGS) entry which is preliminary data.</text>
</comment>
<evidence type="ECO:0000313" key="6">
    <source>
        <dbReference type="EMBL" id="TDU80968.1"/>
    </source>
</evidence>
<comment type="similarity">
    <text evidence="1">Belongs to the protein kinase superfamily. ADCK protein kinase family.</text>
</comment>
<dbReference type="EMBL" id="SOCA01000001">
    <property type="protein sequence ID" value="TDU80968.1"/>
    <property type="molecule type" value="Genomic_DNA"/>
</dbReference>
<proteinExistence type="inferred from homology"/>
<dbReference type="CDD" id="cd13970">
    <property type="entry name" value="ABC1_ADCK3"/>
    <property type="match status" value="1"/>
</dbReference>
<dbReference type="AlphaFoldDB" id="A0A4R7SS19"/>
<evidence type="ECO:0000256" key="2">
    <source>
        <dbReference type="ARBA" id="ARBA00022679"/>
    </source>
</evidence>
<dbReference type="Pfam" id="PF03109">
    <property type="entry name" value="ABC1"/>
    <property type="match status" value="1"/>
</dbReference>
<organism evidence="6 7">
    <name type="scientific">Prosthecobacter fusiformis</name>
    <dbReference type="NCBI Taxonomy" id="48464"/>
    <lineage>
        <taxon>Bacteria</taxon>
        <taxon>Pseudomonadati</taxon>
        <taxon>Verrucomicrobiota</taxon>
        <taxon>Verrucomicrobiia</taxon>
        <taxon>Verrucomicrobiales</taxon>
        <taxon>Verrucomicrobiaceae</taxon>
        <taxon>Prosthecobacter</taxon>
    </lineage>
</organism>
<dbReference type="Proteomes" id="UP000295662">
    <property type="component" value="Unassembled WGS sequence"/>
</dbReference>
<reference evidence="6 7" key="1">
    <citation type="submission" date="2019-03" db="EMBL/GenBank/DDBJ databases">
        <title>Genomic Encyclopedia of Archaeal and Bacterial Type Strains, Phase II (KMG-II): from individual species to whole genera.</title>
        <authorList>
            <person name="Goeker M."/>
        </authorList>
    </citation>
    <scope>NUCLEOTIDE SEQUENCE [LARGE SCALE GENOMIC DNA]</scope>
    <source>
        <strain evidence="6 7">ATCC 25309</strain>
    </source>
</reference>
<dbReference type="InterPro" id="IPR051409">
    <property type="entry name" value="Atypical_kinase_ADCK"/>
</dbReference>
<name>A0A4R7SS19_9BACT</name>
<dbReference type="SUPFAM" id="SSF56112">
    <property type="entry name" value="Protein kinase-like (PK-like)"/>
    <property type="match status" value="1"/>
</dbReference>
<evidence type="ECO:0000259" key="5">
    <source>
        <dbReference type="Pfam" id="PF03109"/>
    </source>
</evidence>
<protein>
    <submittedName>
        <fullName evidence="6">ABC1 family protein</fullName>
    </submittedName>
</protein>
<accession>A0A4R7SS19</accession>
<keyword evidence="3" id="KW-0547">Nucleotide-binding</keyword>
<dbReference type="GO" id="GO:0005524">
    <property type="term" value="F:ATP binding"/>
    <property type="evidence" value="ECO:0007669"/>
    <property type="project" value="UniProtKB-KW"/>
</dbReference>
<dbReference type="GO" id="GO:0016740">
    <property type="term" value="F:transferase activity"/>
    <property type="evidence" value="ECO:0007669"/>
    <property type="project" value="UniProtKB-KW"/>
</dbReference>
<keyword evidence="2" id="KW-0808">Transferase</keyword>
<keyword evidence="7" id="KW-1185">Reference proteome</keyword>
<dbReference type="OrthoDB" id="9795390at2"/>
<dbReference type="InterPro" id="IPR034646">
    <property type="entry name" value="ADCK3_dom"/>
</dbReference>
<feature type="domain" description="ABC1 atypical kinase-like" evidence="5">
    <location>
        <begin position="99"/>
        <end position="323"/>
    </location>
</feature>